<accession>A0A483CVW1</accession>
<dbReference type="RefSeq" id="WP_130645637.1">
    <property type="nucleotide sequence ID" value="NZ_PGCL01000001.1"/>
</dbReference>
<dbReference type="Gene3D" id="1.10.246.90">
    <property type="entry name" value="Nop domain"/>
    <property type="match status" value="1"/>
</dbReference>
<evidence type="ECO:0000313" key="2">
    <source>
        <dbReference type="EMBL" id="TAJ45836.1"/>
    </source>
</evidence>
<dbReference type="OrthoDB" id="11877at2157"/>
<dbReference type="InterPro" id="IPR002687">
    <property type="entry name" value="Nop_dom"/>
</dbReference>
<dbReference type="SUPFAM" id="SSF89124">
    <property type="entry name" value="Nop domain"/>
    <property type="match status" value="1"/>
</dbReference>
<reference evidence="2 3" key="1">
    <citation type="submission" date="2017-11" db="EMBL/GenBank/DDBJ databases">
        <title>Isolation and Characterization of Methanofollis Species from Methane Seep Offshore SW Taiwan.</title>
        <authorList>
            <person name="Teng N.-H."/>
            <person name="Lai M.-C."/>
            <person name="Chen S.-C."/>
        </authorList>
    </citation>
    <scope>NUCLEOTIDE SEQUENCE [LARGE SCALE GENOMIC DNA]</scope>
    <source>
        <strain evidence="2 3">FWC-SCC2</strain>
    </source>
</reference>
<name>A0A483CVW1_9EURY</name>
<protein>
    <submittedName>
        <fullName evidence="2">RNA-processing protein</fullName>
    </submittedName>
</protein>
<dbReference type="Pfam" id="PF01798">
    <property type="entry name" value="Nop"/>
    <property type="match status" value="1"/>
</dbReference>
<sequence length="281" mass="30281">MERYWFGDVEGGTCTPPGKDPAAYVRRIEEMGPSLRRPDPETARICGVAADRAAYLSLLREVCMERARRAVAGALAGPDVELLQMVRTLDEADHVINLLLERAVEWQSVIDPGFTRKYRRGGKALTGRIRRSPSPGLRGVGAEIEALGEMRSRLAREVSRRADAVLPNTSALVGGLVAARLMAEAGGLSSLARMPAGAIQVLGARTAIFSHIRGAAPSPKHGIIFQHRRVHNAPKEVRGRVARVLAAKLAIAARIDHFRGEPDAGFLEGAQRRIDAAGGNP</sequence>
<dbReference type="AlphaFoldDB" id="A0A483CVW1"/>
<dbReference type="EMBL" id="PGCL01000001">
    <property type="protein sequence ID" value="TAJ45836.1"/>
    <property type="molecule type" value="Genomic_DNA"/>
</dbReference>
<dbReference type="PANTHER" id="PTHR10894:SF0">
    <property type="entry name" value="NUCLEOLAR PROTEIN 56"/>
    <property type="match status" value="1"/>
</dbReference>
<dbReference type="PANTHER" id="PTHR10894">
    <property type="entry name" value="NUCLEOLAR PROTEIN 5 NUCLEOLAR PROTEIN NOP5 NOP58"/>
    <property type="match status" value="1"/>
</dbReference>
<dbReference type="GO" id="GO:0031428">
    <property type="term" value="C:box C/D methylation guide snoRNP complex"/>
    <property type="evidence" value="ECO:0007669"/>
    <property type="project" value="InterPro"/>
</dbReference>
<feature type="domain" description="Nop" evidence="1">
    <location>
        <begin position="165"/>
        <end position="279"/>
    </location>
</feature>
<dbReference type="PROSITE" id="PS51358">
    <property type="entry name" value="NOP"/>
    <property type="match status" value="1"/>
</dbReference>
<dbReference type="InterPro" id="IPR042239">
    <property type="entry name" value="Nop_C"/>
</dbReference>
<dbReference type="InterPro" id="IPR036070">
    <property type="entry name" value="Nop_dom_sf"/>
</dbReference>
<evidence type="ECO:0000259" key="1">
    <source>
        <dbReference type="PROSITE" id="PS51358"/>
    </source>
</evidence>
<dbReference type="Proteomes" id="UP000292580">
    <property type="component" value="Unassembled WGS sequence"/>
</dbReference>
<dbReference type="InterPro" id="IPR045056">
    <property type="entry name" value="Nop56/Nop58"/>
</dbReference>
<evidence type="ECO:0000313" key="3">
    <source>
        <dbReference type="Proteomes" id="UP000292580"/>
    </source>
</evidence>
<gene>
    <name evidence="2" type="ORF">CUJ86_00645</name>
</gene>
<proteinExistence type="predicted"/>
<comment type="caution">
    <text evidence="2">The sequence shown here is derived from an EMBL/GenBank/DDBJ whole genome shotgun (WGS) entry which is preliminary data.</text>
</comment>
<organism evidence="2 3">
    <name type="scientific">Methanofollis fontis</name>
    <dbReference type="NCBI Taxonomy" id="2052832"/>
    <lineage>
        <taxon>Archaea</taxon>
        <taxon>Methanobacteriati</taxon>
        <taxon>Methanobacteriota</taxon>
        <taxon>Stenosarchaea group</taxon>
        <taxon>Methanomicrobia</taxon>
        <taxon>Methanomicrobiales</taxon>
        <taxon>Methanomicrobiaceae</taxon>
        <taxon>Methanofollis</taxon>
    </lineage>
</organism>
<dbReference type="GO" id="GO:0030515">
    <property type="term" value="F:snoRNA binding"/>
    <property type="evidence" value="ECO:0007669"/>
    <property type="project" value="InterPro"/>
</dbReference>
<keyword evidence="3" id="KW-1185">Reference proteome</keyword>